<dbReference type="AlphaFoldDB" id="A0A853A490"/>
<dbReference type="PANTHER" id="PTHR47691:SF3">
    <property type="entry name" value="HTH-TYPE TRANSCRIPTIONAL REGULATOR RV0890C-RELATED"/>
    <property type="match status" value="1"/>
</dbReference>
<evidence type="ECO:0000256" key="5">
    <source>
        <dbReference type="SAM" id="MobiDB-lite"/>
    </source>
</evidence>
<comment type="similarity">
    <text evidence="1">Belongs to the AfsR/DnrI/RedD regulatory family.</text>
</comment>
<dbReference type="InterPro" id="IPR011990">
    <property type="entry name" value="TPR-like_helical_dom_sf"/>
</dbReference>
<dbReference type="PRINTS" id="PR00364">
    <property type="entry name" value="DISEASERSIST"/>
</dbReference>
<gene>
    <name evidence="7" type="ORF">FHU37_002464</name>
</gene>
<dbReference type="GO" id="GO:0003677">
    <property type="term" value="F:DNA binding"/>
    <property type="evidence" value="ECO:0007669"/>
    <property type="project" value="UniProtKB-UniRule"/>
</dbReference>
<dbReference type="Pfam" id="PF03704">
    <property type="entry name" value="BTAD"/>
    <property type="match status" value="1"/>
</dbReference>
<evidence type="ECO:0000259" key="6">
    <source>
        <dbReference type="PROSITE" id="PS51755"/>
    </source>
</evidence>
<evidence type="ECO:0000256" key="4">
    <source>
        <dbReference type="PROSITE-ProRule" id="PRU01091"/>
    </source>
</evidence>
<proteinExistence type="inferred from homology"/>
<dbReference type="InterPro" id="IPR036388">
    <property type="entry name" value="WH-like_DNA-bd_sf"/>
</dbReference>
<dbReference type="CDD" id="cd15831">
    <property type="entry name" value="BTAD"/>
    <property type="match status" value="1"/>
</dbReference>
<dbReference type="Proteomes" id="UP000567795">
    <property type="component" value="Unassembled WGS sequence"/>
</dbReference>
<evidence type="ECO:0000256" key="1">
    <source>
        <dbReference type="ARBA" id="ARBA00005820"/>
    </source>
</evidence>
<keyword evidence="8" id="KW-1185">Reference proteome</keyword>
<keyword evidence="3 4" id="KW-0238">DNA-binding</keyword>
<dbReference type="RefSeq" id="WP_179814247.1">
    <property type="nucleotide sequence ID" value="NZ_JACBZD010000001.1"/>
</dbReference>
<dbReference type="GO" id="GO:0006355">
    <property type="term" value="P:regulation of DNA-templated transcription"/>
    <property type="evidence" value="ECO:0007669"/>
    <property type="project" value="InterPro"/>
</dbReference>
<dbReference type="InterPro" id="IPR005158">
    <property type="entry name" value="BTAD"/>
</dbReference>
<feature type="region of interest" description="Disordered" evidence="5">
    <location>
        <begin position="262"/>
        <end position="317"/>
    </location>
</feature>
<dbReference type="SUPFAM" id="SSF46894">
    <property type="entry name" value="C-terminal effector domain of the bipartite response regulators"/>
    <property type="match status" value="1"/>
</dbReference>
<feature type="DNA-binding region" description="OmpR/PhoB-type" evidence="4">
    <location>
        <begin position="1"/>
        <end position="109"/>
    </location>
</feature>
<evidence type="ECO:0000256" key="2">
    <source>
        <dbReference type="ARBA" id="ARBA00023012"/>
    </source>
</evidence>
<dbReference type="InterPro" id="IPR001867">
    <property type="entry name" value="OmpR/PhoB-type_DNA-bd"/>
</dbReference>
<reference evidence="7 8" key="1">
    <citation type="submission" date="2020-07" db="EMBL/GenBank/DDBJ databases">
        <title>Sequencing the genomes of 1000 actinobacteria strains.</title>
        <authorList>
            <person name="Klenk H.-P."/>
        </authorList>
    </citation>
    <scope>NUCLEOTIDE SEQUENCE [LARGE SCALE GENOMIC DNA]</scope>
    <source>
        <strain evidence="7 8">DSM 42178</strain>
    </source>
</reference>
<sequence length="1174" mass="123202">MRFGVLGPLAVWTADGEPVPVPGAKVRALLARLLVDPGRPVSVDRLVDDLWSATALPDHPGNALQGKVSQLRRVLERAGGAGGTGEAGRGERGGRGLVESGPAGYRLRIAADAVDAGRFSALLARARAAADPAARAGLLSEALGMWRGEAFADFADEPFVRAAVTRLEEERLAAWEEQAAARLELGEHAAVAGELAAAVARHPLRERLRAVRMRALYRAGRQTEALDCYEEVRRLLADELGLEPGAELVALHRAILRQDPALDAPAAPPAPPALTASPAPAAPVPITAPAPPVPKPTAPAAPAPAARPRPRGNLPAPVAGLVGRETALAEVRELLRASRLVTLSGPGGVGKTRLALEVARAAAEAFPEGVWLTELAPLEATRRPEAVGAVAEAVMTALDIREDVGADAPGAGPPTPARPPVPPLERLTAALRDRRLLLVLDNCEHLVEAVAELAEALLPRAAGLTVLATSQEPLGLSGERVWPVPPLDLPDASAAGDRAALERSSAARLFLARAALPGLTLDAAGAEAVAALCRRLDGIPLALELAASRVRTLGVHGLLARLDDRFALLAGGFRDAPARQRTLRATIDWSWGLLSPAERVVLRRLAVHAEGCAPEAAEATCAGDGVRPAEVLDLLSRLVDRSLVVLSDRASGPRYRLLESVRDYCLERLREAGELTAVRERHSRHYAVLAERAARLLRGPGQREWLERLDAEGANLRRALDFAVRRASEAEADTGSHGAPCGPRAARRALRMVNALAWYWMLRGRLAEAHRSLSAALDAARIAAEDEAERAAEEEALAMAWQAGIALMRGDAEAGGAERIRAALAAYDGVDDPPGRATALWILGSAQMGAGDVATGERLVDQAMAAFRALGDDWGTAASASIRARHALAHGDLAAVRREGELSARLFARIGDDWGRLQAVFPLASLAEITGDYRRATRLHQDGLAIAERLGLWTEASKRLSGLGRLALLDGDPARAEEYHRRARKLAGEQNFRPGEVNAEIGLALGARRAGRLDEAAARMRDLLDWFREVDYGPGTTLALAELGFLAELRGDAAAARALHLEGFAVARRLGDPRALALALEGLAGAEVAAGRHGGAAVLLGAATAARESVGAPLPAAERGDVDRIGAAARAALGEADFAGNLARGAELTPERAVGVVSAAVPDAPGAVVGPDGW</sequence>
<dbReference type="SUPFAM" id="SSF52540">
    <property type="entry name" value="P-loop containing nucleoside triphosphate hydrolases"/>
    <property type="match status" value="1"/>
</dbReference>
<accession>A0A853A490</accession>
<dbReference type="InterPro" id="IPR041664">
    <property type="entry name" value="AAA_16"/>
</dbReference>
<name>A0A853A490_9ACTN</name>
<comment type="caution">
    <text evidence="7">The sequence shown here is derived from an EMBL/GenBank/DDBJ whole genome shotgun (WGS) entry which is preliminary data.</text>
</comment>
<dbReference type="InterPro" id="IPR058852">
    <property type="entry name" value="HTH_77"/>
</dbReference>
<dbReference type="Gene3D" id="3.40.50.300">
    <property type="entry name" value="P-loop containing nucleotide triphosphate hydrolases"/>
    <property type="match status" value="1"/>
</dbReference>
<keyword evidence="2" id="KW-0902">Two-component regulatory system</keyword>
<dbReference type="Pfam" id="PF25872">
    <property type="entry name" value="HTH_77"/>
    <property type="match status" value="1"/>
</dbReference>
<evidence type="ECO:0000256" key="3">
    <source>
        <dbReference type="ARBA" id="ARBA00023125"/>
    </source>
</evidence>
<feature type="domain" description="OmpR/PhoB-type" evidence="6">
    <location>
        <begin position="1"/>
        <end position="109"/>
    </location>
</feature>
<dbReference type="PROSITE" id="PS51755">
    <property type="entry name" value="OMPR_PHOB"/>
    <property type="match status" value="1"/>
</dbReference>
<dbReference type="InterPro" id="IPR027417">
    <property type="entry name" value="P-loop_NTPase"/>
</dbReference>
<feature type="compositionally biased region" description="Low complexity" evidence="5">
    <location>
        <begin position="308"/>
        <end position="317"/>
    </location>
</feature>
<dbReference type="Pfam" id="PF13191">
    <property type="entry name" value="AAA_16"/>
    <property type="match status" value="1"/>
</dbReference>
<evidence type="ECO:0000313" key="8">
    <source>
        <dbReference type="Proteomes" id="UP000567795"/>
    </source>
</evidence>
<evidence type="ECO:0000313" key="7">
    <source>
        <dbReference type="EMBL" id="NYI05521.1"/>
    </source>
</evidence>
<feature type="compositionally biased region" description="Pro residues" evidence="5">
    <location>
        <begin position="280"/>
        <end position="307"/>
    </location>
</feature>
<dbReference type="Gene3D" id="1.25.40.10">
    <property type="entry name" value="Tetratricopeptide repeat domain"/>
    <property type="match status" value="3"/>
</dbReference>
<dbReference type="GO" id="GO:0000160">
    <property type="term" value="P:phosphorelay signal transduction system"/>
    <property type="evidence" value="ECO:0007669"/>
    <property type="project" value="UniProtKB-KW"/>
</dbReference>
<dbReference type="EMBL" id="JACBZD010000001">
    <property type="protein sequence ID" value="NYI05521.1"/>
    <property type="molecule type" value="Genomic_DNA"/>
</dbReference>
<dbReference type="Gene3D" id="1.10.10.10">
    <property type="entry name" value="Winged helix-like DNA-binding domain superfamily/Winged helix DNA-binding domain"/>
    <property type="match status" value="1"/>
</dbReference>
<organism evidence="7 8">
    <name type="scientific">Allostreptomyces psammosilenae</name>
    <dbReference type="NCBI Taxonomy" id="1892865"/>
    <lineage>
        <taxon>Bacteria</taxon>
        <taxon>Bacillati</taxon>
        <taxon>Actinomycetota</taxon>
        <taxon>Actinomycetes</taxon>
        <taxon>Kitasatosporales</taxon>
        <taxon>Streptomycetaceae</taxon>
        <taxon>Allostreptomyces</taxon>
    </lineage>
</organism>
<dbReference type="SUPFAM" id="SSF48452">
    <property type="entry name" value="TPR-like"/>
    <property type="match status" value="3"/>
</dbReference>
<dbReference type="SMART" id="SM01043">
    <property type="entry name" value="BTAD"/>
    <property type="match status" value="1"/>
</dbReference>
<dbReference type="InterPro" id="IPR016032">
    <property type="entry name" value="Sig_transdc_resp-reg_C-effctor"/>
</dbReference>
<protein>
    <submittedName>
        <fullName evidence="7">Putative ATPase/DNA-binding SARP family transcriptional activator</fullName>
    </submittedName>
</protein>
<dbReference type="SMART" id="SM00862">
    <property type="entry name" value="Trans_reg_C"/>
    <property type="match status" value="1"/>
</dbReference>
<dbReference type="PANTHER" id="PTHR47691">
    <property type="entry name" value="REGULATOR-RELATED"/>
    <property type="match status" value="1"/>
</dbReference>